<dbReference type="InterPro" id="IPR050927">
    <property type="entry name" value="TRPM"/>
</dbReference>
<keyword evidence="4" id="KW-1185">Reference proteome</keyword>
<dbReference type="GO" id="GO:0030001">
    <property type="term" value="P:metal ion transport"/>
    <property type="evidence" value="ECO:0007669"/>
    <property type="project" value="TreeGrafter"/>
</dbReference>
<organism evidence="3 4">
    <name type="scientific">Strigops habroptila</name>
    <name type="common">Kakapo</name>
    <dbReference type="NCBI Taxonomy" id="2489341"/>
    <lineage>
        <taxon>Eukaryota</taxon>
        <taxon>Metazoa</taxon>
        <taxon>Chordata</taxon>
        <taxon>Craniata</taxon>
        <taxon>Vertebrata</taxon>
        <taxon>Euteleostomi</taxon>
        <taxon>Archelosauria</taxon>
        <taxon>Archosauria</taxon>
        <taxon>Dinosauria</taxon>
        <taxon>Saurischia</taxon>
        <taxon>Theropoda</taxon>
        <taxon>Coelurosauria</taxon>
        <taxon>Aves</taxon>
        <taxon>Neognathae</taxon>
        <taxon>Neoaves</taxon>
        <taxon>Telluraves</taxon>
        <taxon>Australaves</taxon>
        <taxon>Psittaciformes</taxon>
        <taxon>Psittacidae</taxon>
        <taxon>Strigops</taxon>
    </lineage>
</organism>
<reference evidence="3" key="3">
    <citation type="submission" date="2025-09" db="UniProtKB">
        <authorList>
            <consortium name="Ensembl"/>
        </authorList>
    </citation>
    <scope>IDENTIFICATION</scope>
</reference>
<gene>
    <name evidence="3" type="primary">TRPM6</name>
</gene>
<evidence type="ECO:0000313" key="4">
    <source>
        <dbReference type="Proteomes" id="UP000472266"/>
    </source>
</evidence>
<dbReference type="PANTHER" id="PTHR13800">
    <property type="entry name" value="TRANSIENT RECEPTOR POTENTIAL CATION CHANNEL, SUBFAMILY M, MEMBER 6"/>
    <property type="match status" value="1"/>
</dbReference>
<dbReference type="Proteomes" id="UP000472266">
    <property type="component" value="Chromosome 3"/>
</dbReference>
<dbReference type="Ensembl" id="ENSSHBT00005019937.1">
    <property type="protein sequence ID" value="ENSSHBP00005016658.1"/>
    <property type="gene ID" value="ENSSHBG00005014447.1"/>
</dbReference>
<feature type="domain" description="TRPM SLOG" evidence="2">
    <location>
        <begin position="8"/>
        <end position="261"/>
    </location>
</feature>
<dbReference type="GO" id="GO:0005261">
    <property type="term" value="F:monoatomic cation channel activity"/>
    <property type="evidence" value="ECO:0007669"/>
    <property type="project" value="TreeGrafter"/>
</dbReference>
<proteinExistence type="predicted"/>
<reference evidence="3 4" key="1">
    <citation type="submission" date="2019-11" db="EMBL/GenBank/DDBJ databases">
        <title>Strigops habroptila (kakapo) genome, bStrHab1, primary haplotype, v2.</title>
        <authorList>
            <person name="Jarvis E.D."/>
            <person name="Howard J."/>
            <person name="Rhie A."/>
            <person name="Phillippy A."/>
            <person name="Korlach J."/>
            <person name="Digby A."/>
            <person name="Iorns D."/>
            <person name="Eason D."/>
            <person name="Robertson B."/>
            <person name="Raemaekers T."/>
            <person name="Howe K."/>
            <person name="Lewin H."/>
            <person name="Damas J."/>
            <person name="Hastie A."/>
            <person name="Tracey A."/>
            <person name="Chow W."/>
            <person name="Fedrigo O."/>
        </authorList>
    </citation>
    <scope>NUCLEOTIDE SEQUENCE [LARGE SCALE GENOMIC DNA]</scope>
</reference>
<dbReference type="AlphaFoldDB" id="A0A672UR78"/>
<accession>A0A672UR78</accession>
<feature type="chain" id="PRO_5025446301" evidence="1">
    <location>
        <begin position="20"/>
        <end position="323"/>
    </location>
</feature>
<evidence type="ECO:0000259" key="2">
    <source>
        <dbReference type="Pfam" id="PF18139"/>
    </source>
</evidence>
<name>A0A672UR78_STRHB</name>
<sequence length="323" mass="35475">MYFCAIMLLMHLMVKEWQMELPKLVISVHGGIQNFKLPSKIKQVFCKGLVKAAETTGAWIFTEGINSGVSKHVGDALKGRASPHLRKIFAVGIPPWGVIENQSDLIGKDVVCLYQTLGNPLSKLSTLNSMHSHFLMADDGTVGKYGNEMMLRRNLEKYISLQKIHTRMGQGVPVVGLVVEGGPSVILMVWEYVRASPAVPVVVYEGTGRAADILAFTHKHTGDTGNINEGKKDGRILVMIQNTFSLGQKQSSHLFHILVECMEHRDSVSGVHALNSGCLHLLLPFSLFAVSVVGCHGHSSCRSNDVISKIRLHKGACAYLYME</sequence>
<protein>
    <submittedName>
        <fullName evidence="3">Transient receptor potential cation channel subfamily M member 6</fullName>
    </submittedName>
</protein>
<dbReference type="GeneTree" id="ENSGT00940000158164"/>
<evidence type="ECO:0000313" key="3">
    <source>
        <dbReference type="Ensembl" id="ENSSHBP00005016658.1"/>
    </source>
</evidence>
<feature type="signal peptide" evidence="1">
    <location>
        <begin position="1"/>
        <end position="19"/>
    </location>
</feature>
<evidence type="ECO:0000256" key="1">
    <source>
        <dbReference type="SAM" id="SignalP"/>
    </source>
</evidence>
<dbReference type="InterPro" id="IPR041491">
    <property type="entry name" value="TRPM_SLOG"/>
</dbReference>
<reference evidence="3" key="2">
    <citation type="submission" date="2025-08" db="UniProtKB">
        <authorList>
            <consortium name="Ensembl"/>
        </authorList>
    </citation>
    <scope>IDENTIFICATION</scope>
</reference>
<dbReference type="Pfam" id="PF18139">
    <property type="entry name" value="LSDAT_euk"/>
    <property type="match status" value="1"/>
</dbReference>
<dbReference type="GO" id="GO:0016324">
    <property type="term" value="C:apical plasma membrane"/>
    <property type="evidence" value="ECO:0007669"/>
    <property type="project" value="TreeGrafter"/>
</dbReference>
<dbReference type="PANTHER" id="PTHR13800:SF15">
    <property type="entry name" value="TRANSIENT RECEPTOR POTENTIAL CATION CHANNEL SUBFAMILY M MEMBER 6"/>
    <property type="match status" value="1"/>
</dbReference>
<keyword evidence="1" id="KW-0732">Signal</keyword>